<dbReference type="EMBL" id="JAMZMK010005916">
    <property type="protein sequence ID" value="KAI7751413.1"/>
    <property type="molecule type" value="Genomic_DNA"/>
</dbReference>
<feature type="non-terminal residue" evidence="2">
    <location>
        <position position="385"/>
    </location>
</feature>
<dbReference type="PANTHER" id="PTHR31917">
    <property type="entry name" value="AGENET DOMAIN-CONTAINING PROTEIN-RELATED"/>
    <property type="match status" value="1"/>
</dbReference>
<protein>
    <recommendedName>
        <fullName evidence="1">Agenet domain-containing protein</fullName>
    </recommendedName>
</protein>
<dbReference type="Pfam" id="PF05641">
    <property type="entry name" value="Agenet"/>
    <property type="match status" value="2"/>
</dbReference>
<keyword evidence="3" id="KW-1185">Reference proteome</keyword>
<feature type="domain" description="Agenet" evidence="1">
    <location>
        <begin position="196"/>
        <end position="252"/>
    </location>
</feature>
<dbReference type="Proteomes" id="UP001206925">
    <property type="component" value="Unassembled WGS sequence"/>
</dbReference>
<comment type="caution">
    <text evidence="2">The sequence shown here is derived from an EMBL/GenBank/DDBJ whole genome shotgun (WGS) entry which is preliminary data.</text>
</comment>
<dbReference type="CDD" id="cd20405">
    <property type="entry name" value="Tudor_Agenet_AtDUF_rpt1_3"/>
    <property type="match status" value="1"/>
</dbReference>
<dbReference type="AlphaFoldDB" id="A0AAD5D025"/>
<evidence type="ECO:0000259" key="1">
    <source>
        <dbReference type="SMART" id="SM00743"/>
    </source>
</evidence>
<gene>
    <name evidence="2" type="ORF">M8C21_011789</name>
</gene>
<dbReference type="SMART" id="SM00743">
    <property type="entry name" value="Agenet"/>
    <property type="match status" value="3"/>
</dbReference>
<feature type="non-terminal residue" evidence="2">
    <location>
        <position position="1"/>
    </location>
</feature>
<dbReference type="CDD" id="cd20406">
    <property type="entry name" value="Tudor_Agenet_AtDUF_rpt2_4"/>
    <property type="match status" value="1"/>
</dbReference>
<dbReference type="InterPro" id="IPR008395">
    <property type="entry name" value="Agenet-like_dom"/>
</dbReference>
<evidence type="ECO:0000313" key="3">
    <source>
        <dbReference type="Proteomes" id="UP001206925"/>
    </source>
</evidence>
<feature type="domain" description="Agenet" evidence="1">
    <location>
        <begin position="125"/>
        <end position="193"/>
    </location>
</feature>
<feature type="domain" description="Agenet" evidence="1">
    <location>
        <begin position="284"/>
        <end position="353"/>
    </location>
</feature>
<sequence length="385" mass="43932">DKIEILKTITANNNNTPAWFPATVIDPPSPSTVHVKYTTLFTETNNNNGGRKRKRIREYVNVNDVVMRRVPELQRGVVVVVGEEVEVFDGCGWRRAEKSTCEPVLQFKKPIKLRIICSPRNSKPAIVQKGARVEARSYEEGYHGARYVATVVGSVGEDKVQVQYDTLTTDDLKQPLIETCNVSNVRPLPPTISEERRFKMLEEVDAWYHDGWWVGVVTKVLPKLKYVVYFWTTNEELEFQHSNLRAHQELINGKWAASCMRPKLAECNKLQKMKLQTGGRTLIMDLLRGLNVEISHGTGKFLSTWYPAVIVRPVSSRKYLVKYRTPKSSSNGHELVAEEVDVLCIRPSPPIIQQAYQFKPGDAVDAWDVNGWRIGQIRTAMDFKY</sequence>
<organism evidence="2 3">
    <name type="scientific">Ambrosia artemisiifolia</name>
    <name type="common">Common ragweed</name>
    <dbReference type="NCBI Taxonomy" id="4212"/>
    <lineage>
        <taxon>Eukaryota</taxon>
        <taxon>Viridiplantae</taxon>
        <taxon>Streptophyta</taxon>
        <taxon>Embryophyta</taxon>
        <taxon>Tracheophyta</taxon>
        <taxon>Spermatophyta</taxon>
        <taxon>Magnoliopsida</taxon>
        <taxon>eudicotyledons</taxon>
        <taxon>Gunneridae</taxon>
        <taxon>Pentapetalae</taxon>
        <taxon>asterids</taxon>
        <taxon>campanulids</taxon>
        <taxon>Asterales</taxon>
        <taxon>Asteraceae</taxon>
        <taxon>Asteroideae</taxon>
        <taxon>Heliantheae alliance</taxon>
        <taxon>Heliantheae</taxon>
        <taxon>Ambrosia</taxon>
    </lineage>
</organism>
<evidence type="ECO:0000313" key="2">
    <source>
        <dbReference type="EMBL" id="KAI7751413.1"/>
    </source>
</evidence>
<dbReference type="InterPro" id="IPR014002">
    <property type="entry name" value="Agenet_dom_plant"/>
</dbReference>
<accession>A0AAD5D025</accession>
<proteinExistence type="predicted"/>
<dbReference type="PANTHER" id="PTHR31917:SF147">
    <property type="entry name" value="AGENET DOMAIN-CONTAINING PROTEIN"/>
    <property type="match status" value="1"/>
</dbReference>
<reference evidence="2" key="1">
    <citation type="submission" date="2022-06" db="EMBL/GenBank/DDBJ databases">
        <title>Uncovering the hologenomic basis of an extraordinary plant invasion.</title>
        <authorList>
            <person name="Bieker V.C."/>
            <person name="Martin M.D."/>
            <person name="Gilbert T."/>
            <person name="Hodgins K."/>
            <person name="Battlay P."/>
            <person name="Petersen B."/>
            <person name="Wilson J."/>
        </authorList>
    </citation>
    <scope>NUCLEOTIDE SEQUENCE</scope>
    <source>
        <strain evidence="2">AA19_3_7</strain>
        <tissue evidence="2">Leaf</tissue>
    </source>
</reference>
<name>A0AAD5D025_AMBAR</name>